<dbReference type="NCBIfam" id="TIGR02292">
    <property type="entry name" value="ygfB_yecA"/>
    <property type="match status" value="1"/>
</dbReference>
<dbReference type="AlphaFoldDB" id="A0A1H8VKF9"/>
<evidence type="ECO:0000256" key="1">
    <source>
        <dbReference type="ARBA" id="ARBA00038308"/>
    </source>
</evidence>
<dbReference type="STRING" id="406100.SAMN04488052_11329"/>
<dbReference type="InterPro" id="IPR036255">
    <property type="entry name" value="YgfB-like_sf"/>
</dbReference>
<gene>
    <name evidence="3" type="ORF">SAMN04488052_11329</name>
</gene>
<dbReference type="Pfam" id="PF03695">
    <property type="entry name" value="UPF0149"/>
    <property type="match status" value="1"/>
</dbReference>
<feature type="region of interest" description="Disordered" evidence="2">
    <location>
        <begin position="173"/>
        <end position="196"/>
    </location>
</feature>
<comment type="similarity">
    <text evidence="1">Belongs to the UPF0149 family.</text>
</comment>
<dbReference type="GO" id="GO:0005829">
    <property type="term" value="C:cytosol"/>
    <property type="evidence" value="ECO:0007669"/>
    <property type="project" value="TreeGrafter"/>
</dbReference>
<accession>A0A1H8VKF9</accession>
<dbReference type="OrthoDB" id="9783391at2"/>
<sequence length="196" mass="20706">MTDSLPDYDALNEALAEVDAEIGAAEAHGLLAGMLSASAQVEAAQWIAQVLAGTEPKGDPARRCLEGLATLYGATQQGMDDSNLEFQLMLPDGSAPVDRRAESLGGWAHGFIYGLGVGGLPEESKLPKEVAEIIGHLGEVSHAVSDEGGEADEAAYEELLEFVRTGALLVREHLQPRKRDKPVPVPGADQGSQRTH</sequence>
<dbReference type="SUPFAM" id="SSF101327">
    <property type="entry name" value="YgfB-like"/>
    <property type="match status" value="1"/>
</dbReference>
<dbReference type="RefSeq" id="WP_091646187.1">
    <property type="nucleotide sequence ID" value="NZ_FOEG01000013.1"/>
</dbReference>
<evidence type="ECO:0000313" key="4">
    <source>
        <dbReference type="Proteomes" id="UP000199657"/>
    </source>
</evidence>
<dbReference type="InterPro" id="IPR011978">
    <property type="entry name" value="YgfB-like"/>
</dbReference>
<proteinExistence type="inferred from homology"/>
<evidence type="ECO:0000313" key="3">
    <source>
        <dbReference type="EMBL" id="SEP15823.1"/>
    </source>
</evidence>
<protein>
    <recommendedName>
        <fullName evidence="5">YecA family protein</fullName>
    </recommendedName>
</protein>
<keyword evidence="4" id="KW-1185">Reference proteome</keyword>
<evidence type="ECO:0000256" key="2">
    <source>
        <dbReference type="SAM" id="MobiDB-lite"/>
    </source>
</evidence>
<name>A0A1H8VKF9_9GAMM</name>
<dbReference type="PANTHER" id="PTHR37528:SF1">
    <property type="entry name" value="UPF0149 PROTEIN YGFB"/>
    <property type="match status" value="1"/>
</dbReference>
<reference evidence="3 4" key="1">
    <citation type="submission" date="2016-10" db="EMBL/GenBank/DDBJ databases">
        <authorList>
            <person name="de Groot N.N."/>
        </authorList>
    </citation>
    <scope>NUCLEOTIDE SEQUENCE [LARGE SCALE GENOMIC DNA]</scope>
    <source>
        <strain evidence="3 4">CGMCC 1.6291</strain>
    </source>
</reference>
<evidence type="ECO:0008006" key="5">
    <source>
        <dbReference type="Google" id="ProtNLM"/>
    </source>
</evidence>
<dbReference type="PANTHER" id="PTHR37528">
    <property type="entry name" value="UPF0149 PROTEIN YGFB"/>
    <property type="match status" value="1"/>
</dbReference>
<dbReference type="EMBL" id="FOEG01000013">
    <property type="protein sequence ID" value="SEP15823.1"/>
    <property type="molecule type" value="Genomic_DNA"/>
</dbReference>
<organism evidence="3 4">
    <name type="scientific">Aquisalimonas asiatica</name>
    <dbReference type="NCBI Taxonomy" id="406100"/>
    <lineage>
        <taxon>Bacteria</taxon>
        <taxon>Pseudomonadati</taxon>
        <taxon>Pseudomonadota</taxon>
        <taxon>Gammaproteobacteria</taxon>
        <taxon>Chromatiales</taxon>
        <taxon>Ectothiorhodospiraceae</taxon>
        <taxon>Aquisalimonas</taxon>
    </lineage>
</organism>
<dbReference type="Proteomes" id="UP000199657">
    <property type="component" value="Unassembled WGS sequence"/>
</dbReference>
<dbReference type="Gene3D" id="1.20.120.740">
    <property type="entry name" value="YgfB uncharacterised protein family UPF0149, PF03695"/>
    <property type="match status" value="1"/>
</dbReference>